<organism evidence="1 2">
    <name type="scientific">Paraflavisolibacter caeni</name>
    <dbReference type="NCBI Taxonomy" id="2982496"/>
    <lineage>
        <taxon>Bacteria</taxon>
        <taxon>Pseudomonadati</taxon>
        <taxon>Bacteroidota</taxon>
        <taxon>Chitinophagia</taxon>
        <taxon>Chitinophagales</taxon>
        <taxon>Chitinophagaceae</taxon>
        <taxon>Paraflavisolibacter</taxon>
    </lineage>
</organism>
<evidence type="ECO:0000313" key="2">
    <source>
        <dbReference type="Proteomes" id="UP001155483"/>
    </source>
</evidence>
<dbReference type="AlphaFoldDB" id="A0A9X2XT27"/>
<gene>
    <name evidence="1" type="ORF">OCK74_01615</name>
</gene>
<accession>A0A9X2XT27</accession>
<dbReference type="Proteomes" id="UP001155483">
    <property type="component" value="Unassembled WGS sequence"/>
</dbReference>
<reference evidence="1" key="2">
    <citation type="submission" date="2023-04" db="EMBL/GenBank/DDBJ databases">
        <title>Paracnuella aquatica gen. nov., sp. nov., a member of the family Chitinophagaceae isolated from a hot spring.</title>
        <authorList>
            <person name="Wang C."/>
        </authorList>
    </citation>
    <scope>NUCLEOTIDE SEQUENCE</scope>
    <source>
        <strain evidence="1">LB-8</strain>
    </source>
</reference>
<sequence length="158" mass="18689">MFFNKEKFEFKGIKYTPEFSMPKDDFDFCIEFYAKMRSLNKVYTKKDIKTISKGIGFDVTEYFHFPELNNKSIKDGEKIKLPETSIVYRFISPIENQDDEAKSIVSKYLDEEKVYTRTELEKLSLKAGVSLFARCKWAQYILVSENDIQYIMPSMQKT</sequence>
<comment type="caution">
    <text evidence="1">The sequence shown here is derived from an EMBL/GenBank/DDBJ whole genome shotgun (WGS) entry which is preliminary data.</text>
</comment>
<name>A0A9X2XT27_9BACT</name>
<keyword evidence="2" id="KW-1185">Reference proteome</keyword>
<protein>
    <submittedName>
        <fullName evidence="1">Uncharacterized protein</fullName>
    </submittedName>
</protein>
<dbReference type="RefSeq" id="WP_279295232.1">
    <property type="nucleotide sequence ID" value="NZ_JAOTIF010000001.1"/>
</dbReference>
<evidence type="ECO:0000313" key="1">
    <source>
        <dbReference type="EMBL" id="MCU7547787.1"/>
    </source>
</evidence>
<proteinExistence type="predicted"/>
<dbReference type="EMBL" id="JAOTIF010000001">
    <property type="protein sequence ID" value="MCU7547787.1"/>
    <property type="molecule type" value="Genomic_DNA"/>
</dbReference>
<reference evidence="1" key="1">
    <citation type="submission" date="2022-09" db="EMBL/GenBank/DDBJ databases">
        <authorList>
            <person name="Yuan C."/>
            <person name="Ke Z."/>
        </authorList>
    </citation>
    <scope>NUCLEOTIDE SEQUENCE</scope>
    <source>
        <strain evidence="1">LB-8</strain>
    </source>
</reference>